<evidence type="ECO:0000313" key="3">
    <source>
        <dbReference type="Proteomes" id="UP001262410"/>
    </source>
</evidence>
<proteinExistence type="predicted"/>
<name>A0ABU1JR12_9PROT</name>
<reference evidence="2 3" key="1">
    <citation type="submission" date="2023-07" db="EMBL/GenBank/DDBJ databases">
        <title>Sorghum-associated microbial communities from plants grown in Nebraska, USA.</title>
        <authorList>
            <person name="Schachtman D."/>
        </authorList>
    </citation>
    <scope>NUCLEOTIDE SEQUENCE [LARGE SCALE GENOMIC DNA]</scope>
    <source>
        <strain evidence="2 3">584</strain>
    </source>
</reference>
<sequence>MQTAEPAPSYALRPPKRIGGTLCLDFINTEMWRGDVPDRRERLTSYGELALWAGHVGILDRAEVRRLVQEAERRPKVAAAALATALGLRGAIDRIFTARDAIAPADLATVNALLARAPTRIGLVPTKAGFAWATSPAEALEQPIWPVLWDAAELLISGRADRVGSCSDPDCAWVFLDTSRNHSRRWCSMEDCGNRHKARRHYERSREAG</sequence>
<dbReference type="RefSeq" id="WP_309795985.1">
    <property type="nucleotide sequence ID" value="NZ_JAVDPW010000006.1"/>
</dbReference>
<evidence type="ECO:0000259" key="1">
    <source>
        <dbReference type="Pfam" id="PF11706"/>
    </source>
</evidence>
<protein>
    <submittedName>
        <fullName evidence="2">RNA-binding Zn ribbon-like protein</fullName>
    </submittedName>
</protein>
<comment type="caution">
    <text evidence="2">The sequence shown here is derived from an EMBL/GenBank/DDBJ whole genome shotgun (WGS) entry which is preliminary data.</text>
</comment>
<dbReference type="EMBL" id="JAVDPW010000006">
    <property type="protein sequence ID" value="MDR6291058.1"/>
    <property type="molecule type" value="Genomic_DNA"/>
</dbReference>
<dbReference type="InterPro" id="IPR023286">
    <property type="entry name" value="ABATE_dom_sf"/>
</dbReference>
<gene>
    <name evidence="2" type="ORF">E9232_003584</name>
</gene>
<dbReference type="InterPro" id="IPR021005">
    <property type="entry name" value="Znf_CGNR"/>
</dbReference>
<accession>A0ABU1JR12</accession>
<feature type="domain" description="Zinc finger CGNR" evidence="1">
    <location>
        <begin position="162"/>
        <end position="204"/>
    </location>
</feature>
<dbReference type="Gene3D" id="1.10.3300.10">
    <property type="entry name" value="Jann2411-like domain"/>
    <property type="match status" value="1"/>
</dbReference>
<dbReference type="InterPro" id="IPR010852">
    <property type="entry name" value="ABATE"/>
</dbReference>
<dbReference type="Pfam" id="PF07336">
    <property type="entry name" value="ABATE"/>
    <property type="match status" value="1"/>
</dbReference>
<dbReference type="SUPFAM" id="SSF160904">
    <property type="entry name" value="Jann2411-like"/>
    <property type="match status" value="1"/>
</dbReference>
<dbReference type="Proteomes" id="UP001262410">
    <property type="component" value="Unassembled WGS sequence"/>
</dbReference>
<dbReference type="Pfam" id="PF11706">
    <property type="entry name" value="zf-CGNR"/>
    <property type="match status" value="1"/>
</dbReference>
<evidence type="ECO:0000313" key="2">
    <source>
        <dbReference type="EMBL" id="MDR6291058.1"/>
    </source>
</evidence>
<dbReference type="PANTHER" id="PTHR35525:SF3">
    <property type="entry name" value="BLL6575 PROTEIN"/>
    <property type="match status" value="1"/>
</dbReference>
<keyword evidence="3" id="KW-1185">Reference proteome</keyword>
<organism evidence="2 3">
    <name type="scientific">Inquilinus ginsengisoli</name>
    <dbReference type="NCBI Taxonomy" id="363840"/>
    <lineage>
        <taxon>Bacteria</taxon>
        <taxon>Pseudomonadati</taxon>
        <taxon>Pseudomonadota</taxon>
        <taxon>Alphaproteobacteria</taxon>
        <taxon>Rhodospirillales</taxon>
        <taxon>Rhodospirillaceae</taxon>
        <taxon>Inquilinus</taxon>
    </lineage>
</organism>
<dbReference type="PANTHER" id="PTHR35525">
    <property type="entry name" value="BLL6575 PROTEIN"/>
    <property type="match status" value="1"/>
</dbReference>